<dbReference type="PROSITE" id="PS51366">
    <property type="entry name" value="MI"/>
    <property type="match status" value="1"/>
</dbReference>
<feature type="domain" description="MI" evidence="9">
    <location>
        <begin position="655"/>
        <end position="776"/>
    </location>
</feature>
<dbReference type="Gene3D" id="1.20.970.30">
    <property type="entry name" value="eIF4G, eIF4E-binding domain"/>
    <property type="match status" value="1"/>
</dbReference>
<keyword evidence="4" id="KW-0396">Initiation factor</keyword>
<dbReference type="AlphaFoldDB" id="A0A8H3HQC1"/>
<dbReference type="Gene3D" id="1.25.40.180">
    <property type="match status" value="2"/>
</dbReference>
<sequence length="907" mass="99327">MFTESRGTSRHVFGSFTGSPTYGAHKYSAAPPSALASARMIADLNTVPYPENIKIPNPTLTFAVTPGKFRYERDFLLQFMDVCKDKPDSLPALDALGLEPGERGAGYPASARAGGRRLGLMGNAPSLQRQASIGLGLGPGLANRGGFAMGSFQSPSNSQSRFDASSVGVPFTSGGGSRLTPMSRSAGQGGVSDGTQKPKRTRSQRGRNRGDSIGTSGLQTPSDQQTEEHQLVNLKVKALLNSLTIETFDSISDQIIEWANQSEQEKDGSTLMQVIKLVFEKAKDEPEFSEMYARLCRKMMERVSPNVQDETIRNSEGQPITGGMLFRKYLLSRCQEDFERGWSAKEAALAVVASKAGEDKVAKAGSEGNGEIVAFSDEYYAVAKAKRQGLGLVRFIGELFKIHMLTERIMHECIKKLLSNVVNPEEEEIESLCELLKTVGRSLDNPKARIHMDIYFERMQEMAKGSNINSRMQFMLQDVIELRARHWQARSAVPRPAPTHQGSRDNFGRYGITHGGSRRGEHLGNDLSEPDGWNVASGVGTSRPSARAGDLSQFGKISKTTGIQFGPPSVFGKKDTHKRDLGIDGLDMFSALSRGAANGPPHMKRTLNSRNPSTNIRPSLSLGASGAGEKKRLNLLPRFAQIQTRVGKALMTEEDAQNKVKEGVKEYLAVEKVDEAIMALKALPSEHRHLFVDKLANSSMDGGNKVVTLTEKLFAAARTWGIISLDSFQRGLLPTIEMADDLSIDVPKTYEWLARMMYAAGMDRSQTEEMAGKISIYGEPRVPPRQLLIEAFEKVSISSPFNANASASIPPGVRQEANLVCTSIPNGDAVAFEGQPASPEVTTPIPPEQQVAVSIIETEQQKNARLAREEEEQAERNRWELEGPESLANYDRFIAIARRRARGNIVY</sequence>
<dbReference type="GO" id="GO:0003743">
    <property type="term" value="F:translation initiation factor activity"/>
    <property type="evidence" value="ECO:0007669"/>
    <property type="project" value="UniProtKB-KW"/>
</dbReference>
<keyword evidence="3" id="KW-0963">Cytoplasm</keyword>
<name>A0A8H3HQC1_9AGAM</name>
<dbReference type="GO" id="GO:0003729">
    <property type="term" value="F:mRNA binding"/>
    <property type="evidence" value="ECO:0007669"/>
    <property type="project" value="TreeGrafter"/>
</dbReference>
<evidence type="ECO:0000259" key="9">
    <source>
        <dbReference type="PROSITE" id="PS51366"/>
    </source>
</evidence>
<feature type="compositionally biased region" description="Polar residues" evidence="8">
    <location>
        <begin position="151"/>
        <end position="163"/>
    </location>
</feature>
<keyword evidence="6" id="KW-0694">RNA-binding</keyword>
<evidence type="ECO:0000256" key="7">
    <source>
        <dbReference type="ARBA" id="ARBA00022917"/>
    </source>
</evidence>
<dbReference type="GO" id="GO:0010494">
    <property type="term" value="C:cytoplasmic stress granule"/>
    <property type="evidence" value="ECO:0007669"/>
    <property type="project" value="UniProtKB-ARBA"/>
</dbReference>
<evidence type="ECO:0000313" key="12">
    <source>
        <dbReference type="Proteomes" id="UP000663861"/>
    </source>
</evidence>
<keyword evidence="5" id="KW-0597">Phosphoprotein</keyword>
<dbReference type="InterPro" id="IPR016024">
    <property type="entry name" value="ARM-type_fold"/>
</dbReference>
<gene>
    <name evidence="11" type="ORF">RDB_LOCUS178563</name>
    <name evidence="10" type="ORF">RDB_LOCUS57679</name>
</gene>
<dbReference type="SUPFAM" id="SSF48371">
    <property type="entry name" value="ARM repeat"/>
    <property type="match status" value="2"/>
</dbReference>
<evidence type="ECO:0000256" key="8">
    <source>
        <dbReference type="SAM" id="MobiDB-lite"/>
    </source>
</evidence>
<feature type="compositionally biased region" description="Polar residues" evidence="8">
    <location>
        <begin position="608"/>
        <end position="618"/>
    </location>
</feature>
<dbReference type="Proteomes" id="UP000663888">
    <property type="component" value="Unassembled WGS sequence"/>
</dbReference>
<evidence type="ECO:0000256" key="5">
    <source>
        <dbReference type="ARBA" id="ARBA00022553"/>
    </source>
</evidence>
<evidence type="ECO:0000256" key="1">
    <source>
        <dbReference type="ARBA" id="ARBA00004496"/>
    </source>
</evidence>
<evidence type="ECO:0000256" key="2">
    <source>
        <dbReference type="ARBA" id="ARBA00005775"/>
    </source>
</evidence>
<organism evidence="11 12">
    <name type="scientific">Rhizoctonia solani</name>
    <dbReference type="NCBI Taxonomy" id="456999"/>
    <lineage>
        <taxon>Eukaryota</taxon>
        <taxon>Fungi</taxon>
        <taxon>Dikarya</taxon>
        <taxon>Basidiomycota</taxon>
        <taxon>Agaricomycotina</taxon>
        <taxon>Agaricomycetes</taxon>
        <taxon>Cantharellales</taxon>
        <taxon>Ceratobasidiaceae</taxon>
        <taxon>Rhizoctonia</taxon>
    </lineage>
</organism>
<dbReference type="SUPFAM" id="SSF101489">
    <property type="entry name" value="Eukaryotic initiation factor 4f subunit eIF4g, eIF4e-binding domain"/>
    <property type="match status" value="1"/>
</dbReference>
<feature type="compositionally biased region" description="Basic residues" evidence="8">
    <location>
        <begin position="197"/>
        <end position="207"/>
    </location>
</feature>
<evidence type="ECO:0000313" key="11">
    <source>
        <dbReference type="EMBL" id="CAE6533052.1"/>
    </source>
</evidence>
<accession>A0A8H3HQC1</accession>
<dbReference type="GO" id="GO:0016281">
    <property type="term" value="C:eukaryotic translation initiation factor 4F complex"/>
    <property type="evidence" value="ECO:0007669"/>
    <property type="project" value="TreeGrafter"/>
</dbReference>
<dbReference type="InterPro" id="IPR003890">
    <property type="entry name" value="MIF4G-like_typ-3"/>
</dbReference>
<feature type="compositionally biased region" description="Polar residues" evidence="8">
    <location>
        <begin position="213"/>
        <end position="224"/>
    </location>
</feature>
<proteinExistence type="inferred from homology"/>
<reference evidence="11" key="1">
    <citation type="submission" date="2021-01" db="EMBL/GenBank/DDBJ databases">
        <authorList>
            <person name="Kaushik A."/>
        </authorList>
    </citation>
    <scope>NUCLEOTIDE SEQUENCE</scope>
    <source>
        <strain evidence="10">AG4-R118</strain>
        <strain evidence="11">AG4-RS23</strain>
    </source>
</reference>
<comment type="caution">
    <text evidence="11">The sequence shown here is derived from an EMBL/GenBank/DDBJ whole genome shotgun (WGS) entry which is preliminary data.</text>
</comment>
<evidence type="ECO:0000313" key="10">
    <source>
        <dbReference type="EMBL" id="CAE6445528.1"/>
    </source>
</evidence>
<dbReference type="PANTHER" id="PTHR23253">
    <property type="entry name" value="EUKARYOTIC TRANSLATION INITIATION FACTOR 4 GAMMA"/>
    <property type="match status" value="1"/>
</dbReference>
<feature type="region of interest" description="Disordered" evidence="8">
    <location>
        <begin position="491"/>
        <end position="549"/>
    </location>
</feature>
<dbReference type="InterPro" id="IPR003891">
    <property type="entry name" value="Initiation_fac_eIF4g_MI"/>
</dbReference>
<dbReference type="FunFam" id="1.25.40.180:FF:000020">
    <property type="entry name" value="Eukaryotic translation initiation factor subunit"/>
    <property type="match status" value="1"/>
</dbReference>
<dbReference type="EMBL" id="CAJMWY010004483">
    <property type="protein sequence ID" value="CAE6533052.1"/>
    <property type="molecule type" value="Genomic_DNA"/>
</dbReference>
<dbReference type="Proteomes" id="UP000663861">
    <property type="component" value="Unassembled WGS sequence"/>
</dbReference>
<dbReference type="Pfam" id="PF02847">
    <property type="entry name" value="MA3"/>
    <property type="match status" value="1"/>
</dbReference>
<dbReference type="InterPro" id="IPR022745">
    <property type="entry name" value="eIF4G1_eIF4E-bd"/>
</dbReference>
<comment type="similarity">
    <text evidence="2">Belongs to the eukaryotic initiation factor 4G family.</text>
</comment>
<keyword evidence="7" id="KW-0648">Protein biosynthesis</keyword>
<feature type="region of interest" description="Disordered" evidence="8">
    <location>
        <begin position="595"/>
        <end position="623"/>
    </location>
</feature>
<evidence type="ECO:0000256" key="6">
    <source>
        <dbReference type="ARBA" id="ARBA00022884"/>
    </source>
</evidence>
<dbReference type="SMART" id="SM00543">
    <property type="entry name" value="MIF4G"/>
    <property type="match status" value="1"/>
</dbReference>
<evidence type="ECO:0000256" key="4">
    <source>
        <dbReference type="ARBA" id="ARBA00022540"/>
    </source>
</evidence>
<dbReference type="InterPro" id="IPR036211">
    <property type="entry name" value="eIF4G_eIF4E-bd_sf"/>
</dbReference>
<evidence type="ECO:0000256" key="3">
    <source>
        <dbReference type="ARBA" id="ARBA00022490"/>
    </source>
</evidence>
<dbReference type="PANTHER" id="PTHR23253:SF9">
    <property type="entry name" value="EUKARYOTIC TRANSLATION INITIATION FACTOR 4 GAMMA 2"/>
    <property type="match status" value="1"/>
</dbReference>
<dbReference type="EMBL" id="CAJMWX010001029">
    <property type="protein sequence ID" value="CAE6445528.1"/>
    <property type="molecule type" value="Genomic_DNA"/>
</dbReference>
<feature type="region of interest" description="Disordered" evidence="8">
    <location>
        <begin position="148"/>
        <end position="227"/>
    </location>
</feature>
<protein>
    <recommendedName>
        <fullName evidence="9">MI domain-containing protein</fullName>
    </recommendedName>
</protein>
<dbReference type="Pfam" id="PF02854">
    <property type="entry name" value="MIF4G"/>
    <property type="match status" value="1"/>
</dbReference>
<comment type="subcellular location">
    <subcellularLocation>
        <location evidence="1">Cytoplasm</location>
    </subcellularLocation>
</comment>
<dbReference type="Pfam" id="PF12152">
    <property type="entry name" value="eIF_4G1"/>
    <property type="match status" value="1"/>
</dbReference>